<comment type="caution">
    <text evidence="1">The sequence shown here is derived from an EMBL/GenBank/DDBJ whole genome shotgun (WGS) entry which is preliminary data.</text>
</comment>
<evidence type="ECO:0000313" key="2">
    <source>
        <dbReference type="Proteomes" id="UP000266340"/>
    </source>
</evidence>
<organism evidence="1 2">
    <name type="scientific">Cohnella faecalis</name>
    <dbReference type="NCBI Taxonomy" id="2315694"/>
    <lineage>
        <taxon>Bacteria</taxon>
        <taxon>Bacillati</taxon>
        <taxon>Bacillota</taxon>
        <taxon>Bacilli</taxon>
        <taxon>Bacillales</taxon>
        <taxon>Paenibacillaceae</taxon>
        <taxon>Cohnella</taxon>
    </lineage>
</organism>
<gene>
    <name evidence="1" type="ORF">D3H35_11885</name>
</gene>
<proteinExistence type="predicted"/>
<accession>A0A398CM86</accession>
<reference evidence="1 2" key="1">
    <citation type="submission" date="2018-09" db="EMBL/GenBank/DDBJ databases">
        <title>Cohnella cavernae sp. nov., isolated from a karst cave.</title>
        <authorList>
            <person name="Zhu H."/>
        </authorList>
    </citation>
    <scope>NUCLEOTIDE SEQUENCE [LARGE SCALE GENOMIC DNA]</scope>
    <source>
        <strain evidence="1 2">K2E09-144</strain>
    </source>
</reference>
<dbReference type="RefSeq" id="WP_119149557.1">
    <property type="nucleotide sequence ID" value="NZ_JBHSOV010000005.1"/>
</dbReference>
<dbReference type="EMBL" id="QXJM01000037">
    <property type="protein sequence ID" value="RIE03372.1"/>
    <property type="molecule type" value="Genomic_DNA"/>
</dbReference>
<dbReference type="Proteomes" id="UP000266340">
    <property type="component" value="Unassembled WGS sequence"/>
</dbReference>
<protein>
    <submittedName>
        <fullName evidence="1">Uncharacterized protein</fullName>
    </submittedName>
</protein>
<name>A0A398CM86_9BACL</name>
<evidence type="ECO:0000313" key="1">
    <source>
        <dbReference type="EMBL" id="RIE03372.1"/>
    </source>
</evidence>
<keyword evidence="2" id="KW-1185">Reference proteome</keyword>
<dbReference type="OrthoDB" id="5638364at2"/>
<dbReference type="AlphaFoldDB" id="A0A398CM86"/>
<sequence>MPKSIELSDEQYRTLIELVYLGSWIANATKLSEEEMNQDYIKLEQLLYKQSKMFKSEDIIALDKRTNSYYTTSFFEDGMMPVVEQYDDDSFWEELSSRLAKRDLLKETGPVHKWSEKQLSRKYELEEYYEQEFTENGLRNLVLKKERGAIS</sequence>